<protein>
    <submittedName>
        <fullName evidence="2">Flagellar hook-associated protein 3</fullName>
    </submittedName>
    <submittedName>
        <fullName evidence="3">Flagellar hook-associated protein FlgL</fullName>
    </submittedName>
</protein>
<dbReference type="EMBL" id="CP082237">
    <property type="protein sequence ID" value="QZT33965.1"/>
    <property type="molecule type" value="Genomic_DNA"/>
</dbReference>
<dbReference type="NCBIfam" id="TIGR02550">
    <property type="entry name" value="flagell_flgL"/>
    <property type="match status" value="1"/>
</dbReference>
<dbReference type="GO" id="GO:0009424">
    <property type="term" value="C:bacterial-type flagellum hook"/>
    <property type="evidence" value="ECO:0007669"/>
    <property type="project" value="InterPro"/>
</dbReference>
<reference evidence="2 4" key="1">
    <citation type="journal article" date="2011" name="J. Bacteriol.">
        <title>Draft genome sequence of the thermoalkaliphilic Caldalkalibacillus thermarum strain TA2.A1.</title>
        <authorList>
            <person name="Kalamorz F."/>
            <person name="Keis S."/>
            <person name="McMillan D.G."/>
            <person name="Olsson K."/>
            <person name="Stanton J.A."/>
            <person name="Stockwell P."/>
            <person name="Black M.A."/>
            <person name="Klingeman D.M."/>
            <person name="Land M.L."/>
            <person name="Han C.S."/>
            <person name="Martin S.L."/>
            <person name="Becher S.A."/>
            <person name="Peddie C.J."/>
            <person name="Morgan H.W."/>
            <person name="Matthies D."/>
            <person name="Preiss L."/>
            <person name="Meier T."/>
            <person name="Brown S.D."/>
            <person name="Cook G.M."/>
        </authorList>
    </citation>
    <scope>NUCLEOTIDE SEQUENCE [LARGE SCALE GENOMIC DNA]</scope>
    <source>
        <strain evidence="2 4">TA2.A1</strain>
    </source>
</reference>
<dbReference type="KEGG" id="cthu:HUR95_00545"/>
<dbReference type="EMBL" id="AFCE01000082">
    <property type="protein sequence ID" value="EGL83789.1"/>
    <property type="molecule type" value="Genomic_DNA"/>
</dbReference>
<gene>
    <name evidence="3" type="primary">flgL</name>
    <name evidence="2" type="ORF">CathTA2_0658</name>
    <name evidence="3" type="ORF">HUR95_00545</name>
</gene>
<keyword evidence="2" id="KW-0969">Cilium</keyword>
<proteinExistence type="predicted"/>
<dbReference type="InterPro" id="IPR013384">
    <property type="entry name" value="Flagell_FlgL"/>
</dbReference>
<reference evidence="3" key="3">
    <citation type="submission" date="2021-08" db="EMBL/GenBank/DDBJ databases">
        <authorList>
            <person name="de Jong S."/>
            <person name="van den Broek M."/>
            <person name="Merkel A."/>
            <person name="de la Torre Cortes P."/>
            <person name="Kalamorz F."/>
            <person name="Cook G."/>
            <person name="van Loosdrecht M."/>
            <person name="McMillan D."/>
        </authorList>
    </citation>
    <scope>NUCLEOTIDE SEQUENCE</scope>
    <source>
        <strain evidence="3">TA2.A1</strain>
    </source>
</reference>
<evidence type="ECO:0000313" key="3">
    <source>
        <dbReference type="EMBL" id="QZT33965.1"/>
    </source>
</evidence>
<dbReference type="PANTHER" id="PTHR42792">
    <property type="entry name" value="FLAGELLIN"/>
    <property type="match status" value="1"/>
</dbReference>
<keyword evidence="2" id="KW-0966">Cell projection</keyword>
<dbReference type="PRINTS" id="PR00207">
    <property type="entry name" value="FLAGELLIN"/>
</dbReference>
<dbReference type="RefSeq" id="WP_007503076.1">
    <property type="nucleotide sequence ID" value="NZ_AFCE01000082.1"/>
</dbReference>
<organism evidence="2 4">
    <name type="scientific">Caldalkalibacillus thermarum (strain TA2.A1)</name>
    <dbReference type="NCBI Taxonomy" id="986075"/>
    <lineage>
        <taxon>Bacteria</taxon>
        <taxon>Bacillati</taxon>
        <taxon>Bacillota</taxon>
        <taxon>Bacilli</taxon>
        <taxon>Bacillales</taxon>
        <taxon>Bacillaceae</taxon>
        <taxon>Caldalkalibacillus</taxon>
    </lineage>
</organism>
<evidence type="ECO:0000313" key="5">
    <source>
        <dbReference type="Proteomes" id="UP000825179"/>
    </source>
</evidence>
<name>F5L4E6_CALTT</name>
<dbReference type="InterPro" id="IPR001029">
    <property type="entry name" value="Flagellin_N"/>
</dbReference>
<keyword evidence="5" id="KW-1185">Reference proteome</keyword>
<dbReference type="Gene3D" id="1.20.1330.10">
    <property type="entry name" value="f41 fragment of flagellin, N-terminal domain"/>
    <property type="match status" value="1"/>
</dbReference>
<dbReference type="SUPFAM" id="SSF64518">
    <property type="entry name" value="Phase 1 flagellin"/>
    <property type="match status" value="1"/>
</dbReference>
<dbReference type="InterPro" id="IPR001492">
    <property type="entry name" value="Flagellin"/>
</dbReference>
<dbReference type="AlphaFoldDB" id="F5L4E6"/>
<dbReference type="Pfam" id="PF00669">
    <property type="entry name" value="Flagellin_N"/>
    <property type="match status" value="1"/>
</dbReference>
<sequence>MRVTPKMISDQMLNNLNRNLSRLEKVQWQLSTGRKISKPSDDPVGLNYALRYRSELAANQQYQRNLDSALSWLENADIMVGQVVNVIQRARELTVQGSTGSNSAQSLQAIAAEIDQLIEQLREIANSRFNGKYIFNGQRTDQPPYPDDDFAAAQFDTGKIEFEVGRGVTIAVNQHAGEIFGEGTETDNLFIVLGQIRDALRDNDPEAAEALLGQLDSRMDKVLEKWADIGARYNRLELMDNRLKDNTLNFTNLLSKTEDADLAEVIINLRTEENIYRSSLAAGARIIQPSLIDFLR</sequence>
<dbReference type="GO" id="GO:0071973">
    <property type="term" value="P:bacterial-type flagellum-dependent cell motility"/>
    <property type="evidence" value="ECO:0007669"/>
    <property type="project" value="InterPro"/>
</dbReference>
<reference evidence="3 5" key="2">
    <citation type="journal article" date="2020" name="Extremophiles">
        <title>Genomic analysis of Caldalkalibacillus thermarum TA2.A1 reveals aerobic alkaliphilic metabolism and evolutionary hallmarks linking alkaliphilic bacteria and plant life.</title>
        <authorList>
            <person name="de Jong S.I."/>
            <person name="van den Broek M.A."/>
            <person name="Merkel A.Y."/>
            <person name="de la Torre Cortes P."/>
            <person name="Kalamorz F."/>
            <person name="Cook G.M."/>
            <person name="van Loosdrecht M.C.M."/>
            <person name="McMillan D.G.G."/>
        </authorList>
    </citation>
    <scope>NUCLEOTIDE SEQUENCE [LARGE SCALE GENOMIC DNA]</scope>
    <source>
        <strain evidence="3 5">TA2.A1</strain>
    </source>
</reference>
<feature type="domain" description="Flagellin N-terminal" evidence="1">
    <location>
        <begin position="7"/>
        <end position="140"/>
    </location>
</feature>
<evidence type="ECO:0000313" key="2">
    <source>
        <dbReference type="EMBL" id="EGL83789.1"/>
    </source>
</evidence>
<dbReference type="eggNOG" id="COG1344">
    <property type="taxonomic scope" value="Bacteria"/>
</dbReference>
<dbReference type="Proteomes" id="UP000825179">
    <property type="component" value="Chromosome"/>
</dbReference>
<dbReference type="GO" id="GO:0005198">
    <property type="term" value="F:structural molecule activity"/>
    <property type="evidence" value="ECO:0007669"/>
    <property type="project" value="InterPro"/>
</dbReference>
<dbReference type="OrthoDB" id="9758307at2"/>
<keyword evidence="2" id="KW-0282">Flagellum</keyword>
<dbReference type="PANTHER" id="PTHR42792:SF1">
    <property type="entry name" value="FLAGELLAR HOOK-ASSOCIATED PROTEIN 3"/>
    <property type="match status" value="1"/>
</dbReference>
<evidence type="ECO:0000259" key="1">
    <source>
        <dbReference type="Pfam" id="PF00669"/>
    </source>
</evidence>
<accession>F5L4E6</accession>
<evidence type="ECO:0000313" key="4">
    <source>
        <dbReference type="Proteomes" id="UP000010716"/>
    </source>
</evidence>
<dbReference type="Proteomes" id="UP000010716">
    <property type="component" value="Unassembled WGS sequence"/>
</dbReference>